<dbReference type="Proteomes" id="UP001165135">
    <property type="component" value="Unassembled WGS sequence"/>
</dbReference>
<dbReference type="GO" id="GO:0003700">
    <property type="term" value="F:DNA-binding transcription factor activity"/>
    <property type="evidence" value="ECO:0007669"/>
    <property type="project" value="InterPro"/>
</dbReference>
<dbReference type="PRINTS" id="PR00035">
    <property type="entry name" value="HTHGNTR"/>
</dbReference>
<evidence type="ECO:0000313" key="7">
    <source>
        <dbReference type="Proteomes" id="UP001165135"/>
    </source>
</evidence>
<accession>A0A9W6RJP3</accession>
<keyword evidence="1" id="KW-0805">Transcription regulation</keyword>
<dbReference type="InterPro" id="IPR000524">
    <property type="entry name" value="Tscrpt_reg_HTH_GntR"/>
</dbReference>
<name>A0A9W6RJP3_9ACTN</name>
<gene>
    <name evidence="6" type="ORF">Airi01_035390</name>
</gene>
<dbReference type="InterPro" id="IPR036390">
    <property type="entry name" value="WH_DNA-bd_sf"/>
</dbReference>
<dbReference type="AlphaFoldDB" id="A0A9W6RJP3"/>
<sequence length="260" mass="28048">MVEPSNASTGEARPKSPREPTPRAETPQILLSAPQRESAVVDIARQLLSQLLSGQLSPGTRLPSERQLAESLAVGRSTIREALKALDVLGIIEVRQGDGTYLKQNTSSLLPSAIEWGLMLGQPQVLDLIEARRHIETIIAGLAAERADDQAVAELAEHLEEMRAAPDSAAFVEADVAFHLTLANAAGNSVLNDILGSIRSLLRVWIRRAIHEVGSTDTTIAEHAAILTAVRERVPEAAAEAMRAHMRAAGARLERSLRDH</sequence>
<feature type="domain" description="HTH gntR-type" evidence="5">
    <location>
        <begin position="37"/>
        <end position="105"/>
    </location>
</feature>
<dbReference type="SMART" id="SM00345">
    <property type="entry name" value="HTH_GNTR"/>
    <property type="match status" value="1"/>
</dbReference>
<dbReference type="PANTHER" id="PTHR43537:SF5">
    <property type="entry name" value="UXU OPERON TRANSCRIPTIONAL REGULATOR"/>
    <property type="match status" value="1"/>
</dbReference>
<dbReference type="Gene3D" id="1.20.120.530">
    <property type="entry name" value="GntR ligand-binding domain-like"/>
    <property type="match status" value="1"/>
</dbReference>
<dbReference type="InterPro" id="IPR011711">
    <property type="entry name" value="GntR_C"/>
</dbReference>
<dbReference type="PANTHER" id="PTHR43537">
    <property type="entry name" value="TRANSCRIPTIONAL REGULATOR, GNTR FAMILY"/>
    <property type="match status" value="1"/>
</dbReference>
<dbReference type="Pfam" id="PF07729">
    <property type="entry name" value="FCD"/>
    <property type="match status" value="1"/>
</dbReference>
<evidence type="ECO:0000256" key="2">
    <source>
        <dbReference type="ARBA" id="ARBA00023125"/>
    </source>
</evidence>
<dbReference type="Gene3D" id="1.10.10.10">
    <property type="entry name" value="Winged helix-like DNA-binding domain superfamily/Winged helix DNA-binding domain"/>
    <property type="match status" value="1"/>
</dbReference>
<dbReference type="InterPro" id="IPR036388">
    <property type="entry name" value="WH-like_DNA-bd_sf"/>
</dbReference>
<organism evidence="6 7">
    <name type="scientific">Actinoallomurus iriomotensis</name>
    <dbReference type="NCBI Taxonomy" id="478107"/>
    <lineage>
        <taxon>Bacteria</taxon>
        <taxon>Bacillati</taxon>
        <taxon>Actinomycetota</taxon>
        <taxon>Actinomycetes</taxon>
        <taxon>Streptosporangiales</taxon>
        <taxon>Thermomonosporaceae</taxon>
        <taxon>Actinoallomurus</taxon>
    </lineage>
</organism>
<evidence type="ECO:0000256" key="3">
    <source>
        <dbReference type="ARBA" id="ARBA00023163"/>
    </source>
</evidence>
<protein>
    <submittedName>
        <fullName evidence="6">Transcriptional regulator</fullName>
    </submittedName>
</protein>
<keyword evidence="2" id="KW-0238">DNA-binding</keyword>
<dbReference type="SUPFAM" id="SSF48008">
    <property type="entry name" value="GntR ligand-binding domain-like"/>
    <property type="match status" value="1"/>
</dbReference>
<feature type="region of interest" description="Disordered" evidence="4">
    <location>
        <begin position="1"/>
        <end position="30"/>
    </location>
</feature>
<dbReference type="PROSITE" id="PS50949">
    <property type="entry name" value="HTH_GNTR"/>
    <property type="match status" value="1"/>
</dbReference>
<dbReference type="SMART" id="SM00895">
    <property type="entry name" value="FCD"/>
    <property type="match status" value="1"/>
</dbReference>
<dbReference type="Pfam" id="PF00392">
    <property type="entry name" value="GntR"/>
    <property type="match status" value="1"/>
</dbReference>
<comment type="caution">
    <text evidence="6">The sequence shown here is derived from an EMBL/GenBank/DDBJ whole genome shotgun (WGS) entry which is preliminary data.</text>
</comment>
<dbReference type="EMBL" id="BSTJ01000004">
    <property type="protein sequence ID" value="GLY75272.1"/>
    <property type="molecule type" value="Genomic_DNA"/>
</dbReference>
<evidence type="ECO:0000313" key="6">
    <source>
        <dbReference type="EMBL" id="GLY75272.1"/>
    </source>
</evidence>
<evidence type="ECO:0000259" key="5">
    <source>
        <dbReference type="PROSITE" id="PS50949"/>
    </source>
</evidence>
<evidence type="ECO:0000256" key="4">
    <source>
        <dbReference type="SAM" id="MobiDB-lite"/>
    </source>
</evidence>
<proteinExistence type="predicted"/>
<dbReference type="CDD" id="cd07377">
    <property type="entry name" value="WHTH_GntR"/>
    <property type="match status" value="1"/>
</dbReference>
<feature type="compositionally biased region" description="Basic and acidic residues" evidence="4">
    <location>
        <begin position="12"/>
        <end position="22"/>
    </location>
</feature>
<dbReference type="SUPFAM" id="SSF46785">
    <property type="entry name" value="Winged helix' DNA-binding domain"/>
    <property type="match status" value="1"/>
</dbReference>
<dbReference type="GO" id="GO:0003677">
    <property type="term" value="F:DNA binding"/>
    <property type="evidence" value="ECO:0007669"/>
    <property type="project" value="UniProtKB-KW"/>
</dbReference>
<keyword evidence="3" id="KW-0804">Transcription</keyword>
<reference evidence="6" key="1">
    <citation type="submission" date="2023-03" db="EMBL/GenBank/DDBJ databases">
        <title>Actinoallomurus iriomotensis NBRC 103681.</title>
        <authorList>
            <person name="Ichikawa N."/>
            <person name="Sato H."/>
            <person name="Tonouchi N."/>
        </authorList>
    </citation>
    <scope>NUCLEOTIDE SEQUENCE</scope>
    <source>
        <strain evidence="6">NBRC 103681</strain>
    </source>
</reference>
<evidence type="ECO:0000256" key="1">
    <source>
        <dbReference type="ARBA" id="ARBA00023015"/>
    </source>
</evidence>
<dbReference type="InterPro" id="IPR008920">
    <property type="entry name" value="TF_FadR/GntR_C"/>
</dbReference>
<dbReference type="RefSeq" id="WP_285622126.1">
    <property type="nucleotide sequence ID" value="NZ_BSTJ01000004.1"/>
</dbReference>